<dbReference type="AlphaFoldDB" id="A0A1G6W0K6"/>
<dbReference type="Pfam" id="PF02719">
    <property type="entry name" value="Polysacc_synt_2"/>
    <property type="match status" value="1"/>
</dbReference>
<organism evidence="3 4">
    <name type="scientific">Kordiimonas lacus</name>
    <dbReference type="NCBI Taxonomy" id="637679"/>
    <lineage>
        <taxon>Bacteria</taxon>
        <taxon>Pseudomonadati</taxon>
        <taxon>Pseudomonadota</taxon>
        <taxon>Alphaproteobacteria</taxon>
        <taxon>Kordiimonadales</taxon>
        <taxon>Kordiimonadaceae</taxon>
        <taxon>Kordiimonas</taxon>
    </lineage>
</organism>
<dbReference type="Gene3D" id="3.40.50.720">
    <property type="entry name" value="NAD(P)-binding Rossmann-like Domain"/>
    <property type="match status" value="1"/>
</dbReference>
<dbReference type="OrthoDB" id="9803111at2"/>
<evidence type="ECO:0000313" key="3">
    <source>
        <dbReference type="EMBL" id="SDD58596.1"/>
    </source>
</evidence>
<name>A0A1G6W0K6_9PROT</name>
<dbReference type="PANTHER" id="PTHR43318:SF2">
    <property type="entry name" value="UDP-N-ACETYLGLUCOSAMINE 4,6-DEHYDRATASE (INVERTING)"/>
    <property type="match status" value="1"/>
</dbReference>
<reference evidence="3 4" key="1">
    <citation type="submission" date="2016-10" db="EMBL/GenBank/DDBJ databases">
        <authorList>
            <person name="de Groot N.N."/>
        </authorList>
    </citation>
    <scope>NUCLEOTIDE SEQUENCE [LARGE SCALE GENOMIC DNA]</scope>
    <source>
        <strain evidence="3 4">CGMCC 1.9109</strain>
    </source>
</reference>
<dbReference type="PANTHER" id="PTHR43318">
    <property type="entry name" value="UDP-N-ACETYLGLUCOSAMINE 4,6-DEHYDRATASE"/>
    <property type="match status" value="1"/>
</dbReference>
<dbReference type="EMBL" id="FNAK01000002">
    <property type="protein sequence ID" value="SDD58596.1"/>
    <property type="molecule type" value="Genomic_DNA"/>
</dbReference>
<dbReference type="Proteomes" id="UP000183685">
    <property type="component" value="Unassembled WGS sequence"/>
</dbReference>
<evidence type="ECO:0000256" key="1">
    <source>
        <dbReference type="ARBA" id="ARBA00007430"/>
    </source>
</evidence>
<dbReference type="InterPro" id="IPR003869">
    <property type="entry name" value="Polysac_CapD-like"/>
</dbReference>
<dbReference type="STRING" id="637679.GCA_001550055_02617"/>
<protein>
    <submittedName>
        <fullName evidence="3">UDP-N-acetylglucosamine 4,6-dehydratase</fullName>
    </submittedName>
</protein>
<evidence type="ECO:0000259" key="2">
    <source>
        <dbReference type="Pfam" id="PF02719"/>
    </source>
</evidence>
<dbReference type="InterPro" id="IPR020025">
    <property type="entry name" value="PseB"/>
</dbReference>
<comment type="similarity">
    <text evidence="1">Belongs to the polysaccharide synthase family.</text>
</comment>
<dbReference type="SUPFAM" id="SSF51735">
    <property type="entry name" value="NAD(P)-binding Rossmann-fold domains"/>
    <property type="match status" value="1"/>
</dbReference>
<keyword evidence="4" id="KW-1185">Reference proteome</keyword>
<dbReference type="CDD" id="cd05237">
    <property type="entry name" value="UDP_invert_4-6DH_SDR_e"/>
    <property type="match status" value="1"/>
</dbReference>
<accession>A0A1G6W0K6</accession>
<evidence type="ECO:0000313" key="4">
    <source>
        <dbReference type="Proteomes" id="UP000183685"/>
    </source>
</evidence>
<dbReference type="RefSeq" id="WP_068305771.1">
    <property type="nucleotide sequence ID" value="NZ_FNAK01000002.1"/>
</dbReference>
<dbReference type="InterPro" id="IPR051203">
    <property type="entry name" value="Polysaccharide_Synthase-Rel"/>
</dbReference>
<gene>
    <name evidence="3" type="ORF">SAMN04488071_0902</name>
</gene>
<proteinExistence type="inferred from homology"/>
<dbReference type="InterPro" id="IPR036291">
    <property type="entry name" value="NAD(P)-bd_dom_sf"/>
</dbReference>
<sequence length="345" mass="38188">MVTSTFSGEKCDLEGRSILITGGTGSFGRTLLNELLAAHNPRRIIVFARGEFNHFQLQYSLTPEEQKKVRFFIGDVRDRERLIMAMRDVDVVIHAAAQKQVPLAEYNPFECIKTNVIGAENVVQASIRAGVKQVIALSTDKAVNPINLYGASKLASDKIFVAANSLASGTGTRFAVVRYGNVLGSKGSVIPFFRDLVKKGASELPVTDVRMTRFWITLEEAVAFTLSCLPIMVGGEIFVPKIPSMKITDLVEALAPGMPQKIVGIRPGEKLHEIMITEHNARNTVDMGDRYVIEPEWSFWSRPMLSEQGYPVMSEGFEYVSDKNDSWMTVEELKAVLETIPEGGQ</sequence>
<dbReference type="NCBIfam" id="TIGR03589">
    <property type="entry name" value="PseB"/>
    <property type="match status" value="1"/>
</dbReference>
<feature type="domain" description="Polysaccharide biosynthesis protein CapD-like" evidence="2">
    <location>
        <begin position="18"/>
        <end position="294"/>
    </location>
</feature>